<feature type="non-terminal residue" evidence="1">
    <location>
        <position position="1"/>
    </location>
</feature>
<accession>A0A6A4LJN0</accession>
<proteinExistence type="predicted"/>
<organism evidence="1 2">
    <name type="scientific">Rhododendron williamsianum</name>
    <dbReference type="NCBI Taxonomy" id="262921"/>
    <lineage>
        <taxon>Eukaryota</taxon>
        <taxon>Viridiplantae</taxon>
        <taxon>Streptophyta</taxon>
        <taxon>Embryophyta</taxon>
        <taxon>Tracheophyta</taxon>
        <taxon>Spermatophyta</taxon>
        <taxon>Magnoliopsida</taxon>
        <taxon>eudicotyledons</taxon>
        <taxon>Gunneridae</taxon>
        <taxon>Pentapetalae</taxon>
        <taxon>asterids</taxon>
        <taxon>Ericales</taxon>
        <taxon>Ericaceae</taxon>
        <taxon>Ericoideae</taxon>
        <taxon>Rhodoreae</taxon>
        <taxon>Rhododendron</taxon>
    </lineage>
</organism>
<dbReference type="Proteomes" id="UP000428333">
    <property type="component" value="Linkage Group LG06"/>
</dbReference>
<dbReference type="OrthoDB" id="10533215at2759"/>
<dbReference type="EMBL" id="QEFC01001487">
    <property type="protein sequence ID" value="KAE9457522.1"/>
    <property type="molecule type" value="Genomic_DNA"/>
</dbReference>
<protein>
    <submittedName>
        <fullName evidence="1">Uncharacterized protein</fullName>
    </submittedName>
</protein>
<sequence length="36" mass="4139">MPAVLRTNLLTPAYEFKLENKALKERLLPSWSFSSS</sequence>
<dbReference type="AlphaFoldDB" id="A0A6A4LJN0"/>
<keyword evidence="2" id="KW-1185">Reference proteome</keyword>
<gene>
    <name evidence="1" type="ORF">C3L33_10573</name>
</gene>
<name>A0A6A4LJN0_9ERIC</name>
<evidence type="ECO:0000313" key="1">
    <source>
        <dbReference type="EMBL" id="KAE9457522.1"/>
    </source>
</evidence>
<comment type="caution">
    <text evidence="1">The sequence shown here is derived from an EMBL/GenBank/DDBJ whole genome shotgun (WGS) entry which is preliminary data.</text>
</comment>
<evidence type="ECO:0000313" key="2">
    <source>
        <dbReference type="Proteomes" id="UP000428333"/>
    </source>
</evidence>
<reference evidence="1 2" key="1">
    <citation type="journal article" date="2019" name="Genome Biol. Evol.">
        <title>The Rhododendron genome and chromosomal organization provide insight into shared whole-genome duplications across the heath family (Ericaceae).</title>
        <authorList>
            <person name="Soza V.L."/>
            <person name="Lindsley D."/>
            <person name="Waalkes A."/>
            <person name="Ramage E."/>
            <person name="Patwardhan R.P."/>
            <person name="Burton J.N."/>
            <person name="Adey A."/>
            <person name="Kumar A."/>
            <person name="Qiu R."/>
            <person name="Shendure J."/>
            <person name="Hall B."/>
        </authorList>
    </citation>
    <scope>NUCLEOTIDE SEQUENCE [LARGE SCALE GENOMIC DNA]</scope>
    <source>
        <strain evidence="1">RSF 1966-606</strain>
    </source>
</reference>